<accession>A0ABV7ZI39</accession>
<dbReference type="RefSeq" id="WP_104751583.1">
    <property type="nucleotide sequence ID" value="NZ_FZMF01000002.1"/>
</dbReference>
<name>A0ABV7ZI39_9HELI</name>
<comment type="caution">
    <text evidence="1">The sequence shown here is derived from an EMBL/GenBank/DDBJ whole genome shotgun (WGS) entry which is preliminary data.</text>
</comment>
<dbReference type="EMBL" id="JBHRZO010000048">
    <property type="protein sequence ID" value="MFC3848198.1"/>
    <property type="molecule type" value="Genomic_DNA"/>
</dbReference>
<gene>
    <name evidence="1" type="ORF">ACFOPX_06645</name>
</gene>
<evidence type="ECO:0000313" key="1">
    <source>
        <dbReference type="EMBL" id="MFC3848198.1"/>
    </source>
</evidence>
<keyword evidence="2" id="KW-1185">Reference proteome</keyword>
<proteinExistence type="predicted"/>
<evidence type="ECO:0000313" key="2">
    <source>
        <dbReference type="Proteomes" id="UP001595783"/>
    </source>
</evidence>
<protein>
    <submittedName>
        <fullName evidence="1">Uncharacterized protein</fullName>
    </submittedName>
</protein>
<reference evidence="2" key="1">
    <citation type="journal article" date="2019" name="Int. J. Syst. Evol. Microbiol.">
        <title>The Global Catalogue of Microorganisms (GCM) 10K type strain sequencing project: providing services to taxonomists for standard genome sequencing and annotation.</title>
        <authorList>
            <consortium name="The Broad Institute Genomics Platform"/>
            <consortium name="The Broad Institute Genome Sequencing Center for Infectious Disease"/>
            <person name="Wu L."/>
            <person name="Ma J."/>
        </authorList>
    </citation>
    <scope>NUCLEOTIDE SEQUENCE [LARGE SCALE GENOMIC DNA]</scope>
    <source>
        <strain evidence="2">CCUG 53816</strain>
    </source>
</reference>
<sequence length="104" mass="11470">MGILHNGQLSKEFYTDAIVSIEVKNNLLVVSEGSEGFVDDHHYKDQYAFEMLGGRFYLKTYGIKVFFCHDSDPQGYPEGCPVGDGINLALDSVDSVFLGQGGTR</sequence>
<organism evidence="1 2">
    <name type="scientific">Helicobacter baculiformis</name>
    <dbReference type="NCBI Taxonomy" id="427351"/>
    <lineage>
        <taxon>Bacteria</taxon>
        <taxon>Pseudomonadati</taxon>
        <taxon>Campylobacterota</taxon>
        <taxon>Epsilonproteobacteria</taxon>
        <taxon>Campylobacterales</taxon>
        <taxon>Helicobacteraceae</taxon>
        <taxon>Helicobacter</taxon>
    </lineage>
</organism>
<dbReference type="Proteomes" id="UP001595783">
    <property type="component" value="Unassembled WGS sequence"/>
</dbReference>